<protein>
    <submittedName>
        <fullName evidence="8">DNA repair protein rad51c</fullName>
    </submittedName>
</protein>
<comment type="subcellular location">
    <subcellularLocation>
        <location evidence="1">Nucleus</location>
    </subcellularLocation>
</comment>
<evidence type="ECO:0000256" key="2">
    <source>
        <dbReference type="ARBA" id="ARBA00022741"/>
    </source>
</evidence>
<dbReference type="GO" id="GO:0007131">
    <property type="term" value="P:reciprocal meiotic recombination"/>
    <property type="evidence" value="ECO:0007669"/>
    <property type="project" value="TreeGrafter"/>
</dbReference>
<dbReference type="AlphaFoldDB" id="A0AAD5S6Z1"/>
<gene>
    <name evidence="8" type="primary">RAD51C</name>
    <name evidence="8" type="ORF">HK097_000269</name>
</gene>
<dbReference type="InterPro" id="IPR027417">
    <property type="entry name" value="P-loop_NTPase"/>
</dbReference>
<evidence type="ECO:0000256" key="5">
    <source>
        <dbReference type="ARBA" id="ARBA00023204"/>
    </source>
</evidence>
<keyword evidence="6" id="KW-0539">Nucleus</keyword>
<dbReference type="GO" id="GO:0005524">
    <property type="term" value="F:ATP binding"/>
    <property type="evidence" value="ECO:0007669"/>
    <property type="project" value="UniProtKB-KW"/>
</dbReference>
<dbReference type="GO" id="GO:0033065">
    <property type="term" value="C:Rad51C-XRCC3 complex"/>
    <property type="evidence" value="ECO:0007669"/>
    <property type="project" value="TreeGrafter"/>
</dbReference>
<dbReference type="EMBL" id="JADGJD010001034">
    <property type="protein sequence ID" value="KAJ3047057.1"/>
    <property type="molecule type" value="Genomic_DNA"/>
</dbReference>
<keyword evidence="5" id="KW-0234">DNA repair</keyword>
<comment type="caution">
    <text evidence="8">The sequence shown here is derived from an EMBL/GenBank/DDBJ whole genome shotgun (WGS) entry which is preliminary data.</text>
</comment>
<dbReference type="GO" id="GO:0140664">
    <property type="term" value="F:ATP-dependent DNA damage sensor activity"/>
    <property type="evidence" value="ECO:0007669"/>
    <property type="project" value="InterPro"/>
</dbReference>
<proteinExistence type="predicted"/>
<organism evidence="8 9">
    <name type="scientific">Rhizophlyctis rosea</name>
    <dbReference type="NCBI Taxonomy" id="64517"/>
    <lineage>
        <taxon>Eukaryota</taxon>
        <taxon>Fungi</taxon>
        <taxon>Fungi incertae sedis</taxon>
        <taxon>Chytridiomycota</taxon>
        <taxon>Chytridiomycota incertae sedis</taxon>
        <taxon>Chytridiomycetes</taxon>
        <taxon>Rhizophlyctidales</taxon>
        <taxon>Rhizophlyctidaceae</taxon>
        <taxon>Rhizophlyctis</taxon>
    </lineage>
</organism>
<dbReference type="Gene3D" id="3.40.50.300">
    <property type="entry name" value="P-loop containing nucleotide triphosphate hydrolases"/>
    <property type="match status" value="1"/>
</dbReference>
<evidence type="ECO:0000313" key="8">
    <source>
        <dbReference type="EMBL" id="KAJ3047057.1"/>
    </source>
</evidence>
<reference evidence="8" key="1">
    <citation type="submission" date="2020-05" db="EMBL/GenBank/DDBJ databases">
        <title>Phylogenomic resolution of chytrid fungi.</title>
        <authorList>
            <person name="Stajich J.E."/>
            <person name="Amses K."/>
            <person name="Simmons R."/>
            <person name="Seto K."/>
            <person name="Myers J."/>
            <person name="Bonds A."/>
            <person name="Quandt C.A."/>
            <person name="Barry K."/>
            <person name="Liu P."/>
            <person name="Grigoriev I."/>
            <person name="Longcore J.E."/>
            <person name="James T.Y."/>
        </authorList>
    </citation>
    <scope>NUCLEOTIDE SEQUENCE</scope>
    <source>
        <strain evidence="8">JEL0318</strain>
    </source>
</reference>
<dbReference type="InterPro" id="IPR052093">
    <property type="entry name" value="HR_Repair_Mediator"/>
</dbReference>
<feature type="domain" description="RecA family profile 1" evidence="7">
    <location>
        <begin position="78"/>
        <end position="118"/>
    </location>
</feature>
<name>A0AAD5S6Z1_9FUNG</name>
<evidence type="ECO:0000256" key="1">
    <source>
        <dbReference type="ARBA" id="ARBA00004123"/>
    </source>
</evidence>
<keyword evidence="4" id="KW-0067">ATP-binding</keyword>
<dbReference type="InterPro" id="IPR010995">
    <property type="entry name" value="DNA_repair_Rad51/TF_NusA_a-hlx"/>
</dbReference>
<evidence type="ECO:0000256" key="6">
    <source>
        <dbReference type="ARBA" id="ARBA00023242"/>
    </source>
</evidence>
<evidence type="ECO:0000313" key="9">
    <source>
        <dbReference type="Proteomes" id="UP001212841"/>
    </source>
</evidence>
<dbReference type="SUPFAM" id="SSF47794">
    <property type="entry name" value="Rad51 N-terminal domain-like"/>
    <property type="match status" value="1"/>
</dbReference>
<accession>A0AAD5S6Z1</accession>
<sequence>MRRSVVPRPIITLNIEEALCSKLLKAGYRTTSDIRLKDPKDLATDIGVSIEVVQDMLRQLKTEVAPVSALKALERERQRPTISTSSSALDHMLGGYGVSAGRVTEFCGPPGVGKTQLG</sequence>
<dbReference type="GO" id="GO:0000707">
    <property type="term" value="P:meiotic DNA recombinase assembly"/>
    <property type="evidence" value="ECO:0007669"/>
    <property type="project" value="TreeGrafter"/>
</dbReference>
<evidence type="ECO:0000256" key="4">
    <source>
        <dbReference type="ARBA" id="ARBA00022840"/>
    </source>
</evidence>
<dbReference type="GO" id="GO:0033063">
    <property type="term" value="C:Rad51B-Rad51C-Rad51D-XRCC2 complex"/>
    <property type="evidence" value="ECO:0007669"/>
    <property type="project" value="TreeGrafter"/>
</dbReference>
<dbReference type="SUPFAM" id="SSF52540">
    <property type="entry name" value="P-loop containing nucleoside triphosphate hydrolases"/>
    <property type="match status" value="1"/>
</dbReference>
<dbReference type="GO" id="GO:0008821">
    <property type="term" value="F:crossover junction DNA endonuclease activity"/>
    <property type="evidence" value="ECO:0007669"/>
    <property type="project" value="TreeGrafter"/>
</dbReference>
<keyword evidence="2" id="KW-0547">Nucleotide-binding</keyword>
<dbReference type="Proteomes" id="UP001212841">
    <property type="component" value="Unassembled WGS sequence"/>
</dbReference>
<keyword evidence="3" id="KW-0227">DNA damage</keyword>
<dbReference type="GO" id="GO:0000400">
    <property type="term" value="F:four-way junction DNA binding"/>
    <property type="evidence" value="ECO:0007669"/>
    <property type="project" value="TreeGrafter"/>
</dbReference>
<dbReference type="GO" id="GO:0005657">
    <property type="term" value="C:replication fork"/>
    <property type="evidence" value="ECO:0007669"/>
    <property type="project" value="TreeGrafter"/>
</dbReference>
<evidence type="ECO:0000256" key="3">
    <source>
        <dbReference type="ARBA" id="ARBA00022763"/>
    </source>
</evidence>
<dbReference type="InterPro" id="IPR020588">
    <property type="entry name" value="RecA_ATP-bd"/>
</dbReference>
<evidence type="ECO:0000259" key="7">
    <source>
        <dbReference type="PROSITE" id="PS50162"/>
    </source>
</evidence>
<keyword evidence="9" id="KW-1185">Reference proteome</keyword>
<dbReference type="PROSITE" id="PS50162">
    <property type="entry name" value="RECA_2"/>
    <property type="match status" value="1"/>
</dbReference>
<dbReference type="PANTHER" id="PTHR46239:SF1">
    <property type="entry name" value="DNA REPAIR PROTEIN RAD51 HOMOLOG 3"/>
    <property type="match status" value="1"/>
</dbReference>
<dbReference type="PANTHER" id="PTHR46239">
    <property type="entry name" value="DNA REPAIR PROTEIN RAD51 HOMOLOG 3 RAD51C"/>
    <property type="match status" value="1"/>
</dbReference>